<comment type="subcellular location">
    <subcellularLocation>
        <location evidence="1">Secreted</location>
    </subcellularLocation>
</comment>
<name>A0ABT1C614_9HYPH</name>
<keyword evidence="2" id="KW-0964">Secreted</keyword>
<protein>
    <recommendedName>
        <fullName evidence="5">Calcium-binding protein</fullName>
    </recommendedName>
</protein>
<sequence length="855" mass="89219">MLLLAGLTDAAGNKITTSSGAWNTQAIGVDLEPAYNDFIDGGAGNDVLFGQRGNDTLIGGDGDDVIFGDRASNATGFKTDLPQIVNAFRIIGQAAGLNLNLPLGGEIVVPGVNMLPAELINAMPQLDILPSAGGMVGEWASKTALGRTDGTRLSVMASAVPDITRVRDQLFGNDWIHGGAGSDTVFGDDGRFVSVTETGLAAIDREVAGLSVSLRNLMTDFASLGFAANAQGLPGASGTVSFGHDTIIGGEGDDTLFGDTGLVVVPATQVTLPASNAQGAALALHNWLMDMQYAVTDLSYTAHAAGEQLVSEFGLRTNPKNAVFKPGAKGGMRGSTNTIIIGNDVIYGEGGSDLIVGDLGVMMLPIAMGSGQPMGTSFSAGELASINWSLEQQDAWRRADIANHVARDHRVDLGVNRTGDWLFGNGLGYRVNIGNDAIYGGDGADVLIGDLGLIQQPMLLQGWGSGNAKPLADGLQWAFFTTVDRLFAGNMSSGQANAYAWGVQSVVAGRNDWSSNGSVNSWLLNAKDKRTKQNFGADFITLSSDAIYGGAGNDLMFGDGAVVVPVIDGQGNAGTLGKVRVLPIAETGATLTATLRYVHNFGAYGVLHDVMGTLVNKKAVYRIDGDQMWGEEGDDILYGQLGDDSLWGGNGNDQLSGANGSDFVSGGAGTNIFAFDRKRDKQDAGDKKLKARSIVRQTLDASADSHVLARDWVNPVLRDLGASSYASAALLNPLGLNAVRFGAAQASGTPQMVAPAGDLRKLAKVPYLARYDEGWLGMAPAPRWSLQKATGAPIFGLAMATNSPSDVISAIRGGNIVVQSGYASRKSVDDGLMLFDFETGALAARKPVEDDIRFV</sequence>
<dbReference type="Gene3D" id="2.150.10.10">
    <property type="entry name" value="Serralysin-like metalloprotease, C-terminal"/>
    <property type="match status" value="2"/>
</dbReference>
<dbReference type="InterPro" id="IPR018511">
    <property type="entry name" value="Hemolysin-typ_Ca-bd_CS"/>
</dbReference>
<dbReference type="PROSITE" id="PS00330">
    <property type="entry name" value="HEMOLYSIN_CALCIUM"/>
    <property type="match status" value="2"/>
</dbReference>
<dbReference type="InterPro" id="IPR011049">
    <property type="entry name" value="Serralysin-like_metalloprot_C"/>
</dbReference>
<dbReference type="SUPFAM" id="SSF51120">
    <property type="entry name" value="beta-Roll"/>
    <property type="match status" value="2"/>
</dbReference>
<reference evidence="3 4" key="1">
    <citation type="submission" date="2022-06" db="EMBL/GenBank/DDBJ databases">
        <title>Mesorhizobium sp. strain RP14 Genome sequencing and assembly.</title>
        <authorList>
            <person name="Kim I."/>
        </authorList>
    </citation>
    <scope>NUCLEOTIDE SEQUENCE [LARGE SCALE GENOMIC DNA]</scope>
    <source>
        <strain evidence="4">RP14(2022)</strain>
    </source>
</reference>
<dbReference type="PANTHER" id="PTHR38340:SF1">
    <property type="entry name" value="S-LAYER PROTEIN"/>
    <property type="match status" value="1"/>
</dbReference>
<dbReference type="Proteomes" id="UP001205906">
    <property type="component" value="Unassembled WGS sequence"/>
</dbReference>
<organism evidence="3 4">
    <name type="scientific">Mesorhizobium liriopis</name>
    <dbReference type="NCBI Taxonomy" id="2953882"/>
    <lineage>
        <taxon>Bacteria</taxon>
        <taxon>Pseudomonadati</taxon>
        <taxon>Pseudomonadota</taxon>
        <taxon>Alphaproteobacteria</taxon>
        <taxon>Hyphomicrobiales</taxon>
        <taxon>Phyllobacteriaceae</taxon>
        <taxon>Mesorhizobium</taxon>
    </lineage>
</organism>
<evidence type="ECO:0000256" key="1">
    <source>
        <dbReference type="ARBA" id="ARBA00004613"/>
    </source>
</evidence>
<evidence type="ECO:0008006" key="5">
    <source>
        <dbReference type="Google" id="ProtNLM"/>
    </source>
</evidence>
<dbReference type="Pfam" id="PF00353">
    <property type="entry name" value="HemolysinCabind"/>
    <property type="match status" value="7"/>
</dbReference>
<dbReference type="InterPro" id="IPR050557">
    <property type="entry name" value="RTX_toxin/Mannuronan_C5-epim"/>
</dbReference>
<evidence type="ECO:0000313" key="4">
    <source>
        <dbReference type="Proteomes" id="UP001205906"/>
    </source>
</evidence>
<accession>A0ABT1C614</accession>
<dbReference type="PANTHER" id="PTHR38340">
    <property type="entry name" value="S-LAYER PROTEIN"/>
    <property type="match status" value="1"/>
</dbReference>
<proteinExistence type="predicted"/>
<dbReference type="EMBL" id="JAMXQS010000003">
    <property type="protein sequence ID" value="MCO6049621.1"/>
    <property type="molecule type" value="Genomic_DNA"/>
</dbReference>
<gene>
    <name evidence="3" type="ORF">NGM99_07425</name>
</gene>
<comment type="caution">
    <text evidence="3">The sequence shown here is derived from an EMBL/GenBank/DDBJ whole genome shotgun (WGS) entry which is preliminary data.</text>
</comment>
<evidence type="ECO:0000256" key="2">
    <source>
        <dbReference type="ARBA" id="ARBA00022525"/>
    </source>
</evidence>
<dbReference type="PRINTS" id="PR00313">
    <property type="entry name" value="CABNDNGRPT"/>
</dbReference>
<evidence type="ECO:0000313" key="3">
    <source>
        <dbReference type="EMBL" id="MCO6049621.1"/>
    </source>
</evidence>
<keyword evidence="4" id="KW-1185">Reference proteome</keyword>
<dbReference type="InterPro" id="IPR001343">
    <property type="entry name" value="Hemolysn_Ca-bd"/>
</dbReference>